<keyword evidence="2" id="KW-1185">Reference proteome</keyword>
<gene>
    <name evidence="1" type="ORF">LHA26_14715</name>
</gene>
<proteinExistence type="predicted"/>
<name>A0ABY4X6H9_9SPHN</name>
<accession>A0ABY4X6H9</accession>
<dbReference type="Proteomes" id="UP001056937">
    <property type="component" value="Chromosome 1"/>
</dbReference>
<protein>
    <recommendedName>
        <fullName evidence="3">Transposase DDE domain-containing protein</fullName>
    </recommendedName>
</protein>
<dbReference type="EMBL" id="CP084930">
    <property type="protein sequence ID" value="USI72523.1"/>
    <property type="molecule type" value="Genomic_DNA"/>
</dbReference>
<evidence type="ECO:0008006" key="3">
    <source>
        <dbReference type="Google" id="ProtNLM"/>
    </source>
</evidence>
<reference evidence="1" key="1">
    <citation type="journal article" date="2022" name="Toxins">
        <title>Genomic Analysis of Sphingopyxis sp. USTB-05 for Biodegrading Cyanobacterial Hepatotoxins.</title>
        <authorList>
            <person name="Liu C."/>
            <person name="Xu Q."/>
            <person name="Zhao Z."/>
            <person name="Zhang H."/>
            <person name="Liu X."/>
            <person name="Yin C."/>
            <person name="Liu Y."/>
            <person name="Yan H."/>
        </authorList>
    </citation>
    <scope>NUCLEOTIDE SEQUENCE</scope>
    <source>
        <strain evidence="1">NBD5</strain>
    </source>
</reference>
<organism evidence="1 2">
    <name type="scientific">Sphingomonas morindae</name>
    <dbReference type="NCBI Taxonomy" id="1541170"/>
    <lineage>
        <taxon>Bacteria</taxon>
        <taxon>Pseudomonadati</taxon>
        <taxon>Pseudomonadota</taxon>
        <taxon>Alphaproteobacteria</taxon>
        <taxon>Sphingomonadales</taxon>
        <taxon>Sphingomonadaceae</taxon>
        <taxon>Sphingomonas</taxon>
    </lineage>
</organism>
<sequence>MTIEHDRTLYTRRNQITRIFGHLKINRAIARRYDQLASSILGMVHFVTARYCVKFVHAA</sequence>
<evidence type="ECO:0000313" key="2">
    <source>
        <dbReference type="Proteomes" id="UP001056937"/>
    </source>
</evidence>
<evidence type="ECO:0000313" key="1">
    <source>
        <dbReference type="EMBL" id="USI72523.1"/>
    </source>
</evidence>